<gene>
    <name evidence="1" type="ORF">TIFTF001_023670</name>
</gene>
<evidence type="ECO:0000313" key="2">
    <source>
        <dbReference type="Proteomes" id="UP001187192"/>
    </source>
</evidence>
<accession>A0AA88AF81</accession>
<proteinExistence type="predicted"/>
<reference evidence="1" key="1">
    <citation type="submission" date="2023-07" db="EMBL/GenBank/DDBJ databases">
        <title>draft genome sequence of fig (Ficus carica).</title>
        <authorList>
            <person name="Takahashi T."/>
            <person name="Nishimura K."/>
        </authorList>
    </citation>
    <scope>NUCLEOTIDE SEQUENCE</scope>
</reference>
<dbReference type="EMBL" id="BTGU01000052">
    <property type="protein sequence ID" value="GMN54539.1"/>
    <property type="molecule type" value="Genomic_DNA"/>
</dbReference>
<dbReference type="AlphaFoldDB" id="A0AA88AF81"/>
<organism evidence="1 2">
    <name type="scientific">Ficus carica</name>
    <name type="common">Common fig</name>
    <dbReference type="NCBI Taxonomy" id="3494"/>
    <lineage>
        <taxon>Eukaryota</taxon>
        <taxon>Viridiplantae</taxon>
        <taxon>Streptophyta</taxon>
        <taxon>Embryophyta</taxon>
        <taxon>Tracheophyta</taxon>
        <taxon>Spermatophyta</taxon>
        <taxon>Magnoliopsida</taxon>
        <taxon>eudicotyledons</taxon>
        <taxon>Gunneridae</taxon>
        <taxon>Pentapetalae</taxon>
        <taxon>rosids</taxon>
        <taxon>fabids</taxon>
        <taxon>Rosales</taxon>
        <taxon>Moraceae</taxon>
        <taxon>Ficeae</taxon>
        <taxon>Ficus</taxon>
    </lineage>
</organism>
<sequence length="58" mass="6239">MMNMSATTGNGGQRDGERRWLRVVARKNGGSGCCKEDEEGGSGIVFLHKKVMGGVRVK</sequence>
<protein>
    <submittedName>
        <fullName evidence="1">Uncharacterized protein</fullName>
    </submittedName>
</protein>
<keyword evidence="2" id="KW-1185">Reference proteome</keyword>
<name>A0AA88AF81_FICCA</name>
<dbReference type="Proteomes" id="UP001187192">
    <property type="component" value="Unassembled WGS sequence"/>
</dbReference>
<evidence type="ECO:0000313" key="1">
    <source>
        <dbReference type="EMBL" id="GMN54539.1"/>
    </source>
</evidence>
<comment type="caution">
    <text evidence="1">The sequence shown here is derived from an EMBL/GenBank/DDBJ whole genome shotgun (WGS) entry which is preliminary data.</text>
</comment>